<name>Q16ZG4_AEDAE</name>
<protein>
    <submittedName>
        <fullName evidence="1">AAEL008209-PA</fullName>
    </submittedName>
</protein>
<accession>Q16ZG4</accession>
<gene>
    <name evidence="1" type="ORF">AaeL_AAEL008209</name>
</gene>
<dbReference type="Proteomes" id="UP000682892">
    <property type="component" value="Unassembled WGS sequence"/>
</dbReference>
<dbReference type="PaxDb" id="7159-AAEL008209-PA"/>
<evidence type="ECO:0000313" key="2">
    <source>
        <dbReference type="Proteomes" id="UP000682892"/>
    </source>
</evidence>
<dbReference type="AlphaFoldDB" id="Q16ZG4"/>
<dbReference type="EMBL" id="CH477491">
    <property type="protein sequence ID" value="EAT40026.1"/>
    <property type="molecule type" value="Genomic_DNA"/>
</dbReference>
<reference evidence="1" key="2">
    <citation type="journal article" date="2007" name="Science">
        <title>Genome sequence of Aedes aegypti, a major arbovirus vector.</title>
        <authorList>
            <person name="Nene V."/>
            <person name="Wortman J.R."/>
            <person name="Lawson D."/>
            <person name="Haas B."/>
            <person name="Kodira C."/>
            <person name="Tu Z.J."/>
            <person name="Loftus B."/>
            <person name="Xi Z."/>
            <person name="Megy K."/>
            <person name="Grabherr M."/>
            <person name="Ren Q."/>
            <person name="Zdobnov E.M."/>
            <person name="Lobo N.F."/>
            <person name="Campbell K.S."/>
            <person name="Brown S.E."/>
            <person name="Bonaldo M.F."/>
            <person name="Zhu J."/>
            <person name="Sinkins S.P."/>
            <person name="Hogenkamp D.G."/>
            <person name="Amedeo P."/>
            <person name="Arensburger P."/>
            <person name="Atkinson P.W."/>
            <person name="Bidwell S."/>
            <person name="Biedler J."/>
            <person name="Birney E."/>
            <person name="Bruggner R.V."/>
            <person name="Costas J."/>
            <person name="Coy M.R."/>
            <person name="Crabtree J."/>
            <person name="Crawford M."/>
            <person name="Debruyn B."/>
            <person name="Decaprio D."/>
            <person name="Eiglmeier K."/>
            <person name="Eisenstadt E."/>
            <person name="El-Dorry H."/>
            <person name="Gelbart W.M."/>
            <person name="Gomes S.L."/>
            <person name="Hammond M."/>
            <person name="Hannick L.I."/>
            <person name="Hogan J.R."/>
            <person name="Holmes M.H."/>
            <person name="Jaffe D."/>
            <person name="Johnston J.S."/>
            <person name="Kennedy R.C."/>
            <person name="Koo H."/>
            <person name="Kravitz S."/>
            <person name="Kriventseva E.V."/>
            <person name="Kulp D."/>
            <person name="Labutti K."/>
            <person name="Lee E."/>
            <person name="Li S."/>
            <person name="Lovin D.D."/>
            <person name="Mao C."/>
            <person name="Mauceli E."/>
            <person name="Menck C.F."/>
            <person name="Miller J.R."/>
            <person name="Montgomery P."/>
            <person name="Mori A."/>
            <person name="Nascimento A.L."/>
            <person name="Naveira H.F."/>
            <person name="Nusbaum C."/>
            <person name="O'leary S."/>
            <person name="Orvis J."/>
            <person name="Pertea M."/>
            <person name="Quesneville H."/>
            <person name="Reidenbach K.R."/>
            <person name="Rogers Y.H."/>
            <person name="Roth C.W."/>
            <person name="Schneider J.R."/>
            <person name="Schatz M."/>
            <person name="Shumway M."/>
            <person name="Stanke M."/>
            <person name="Stinson E.O."/>
            <person name="Tubio J.M."/>
            <person name="Vanzee J.P."/>
            <person name="Verjovski-Almeida S."/>
            <person name="Werner D."/>
            <person name="White O."/>
            <person name="Wyder S."/>
            <person name="Zeng Q."/>
            <person name="Zhao Q."/>
            <person name="Zhao Y."/>
            <person name="Hill C.A."/>
            <person name="Raikhel A.S."/>
            <person name="Soares M.B."/>
            <person name="Knudson D.L."/>
            <person name="Lee N.H."/>
            <person name="Galagan J."/>
            <person name="Salzberg S.L."/>
            <person name="Paulsen I.T."/>
            <person name="Dimopoulos G."/>
            <person name="Collins F.H."/>
            <person name="Birren B."/>
            <person name="Fraser-Liggett C.M."/>
            <person name="Severson D.W."/>
        </authorList>
    </citation>
    <scope>NUCLEOTIDE SEQUENCE [LARGE SCALE GENOMIC DNA]</scope>
    <source>
        <strain evidence="1">Liverpool</strain>
    </source>
</reference>
<dbReference type="HOGENOM" id="CLU_041217_11_0_1"/>
<reference evidence="1" key="1">
    <citation type="submission" date="2005-10" db="EMBL/GenBank/DDBJ databases">
        <authorList>
            <person name="Loftus B.J."/>
            <person name="Nene V.M."/>
            <person name="Hannick L.I."/>
            <person name="Bidwell S."/>
            <person name="Haas B."/>
            <person name="Amedeo P."/>
            <person name="Orvis J."/>
            <person name="Wortman J.R."/>
            <person name="White O.R."/>
            <person name="Salzberg S."/>
            <person name="Shumway M."/>
            <person name="Koo H."/>
            <person name="Zhao Y."/>
            <person name="Holmes M."/>
            <person name="Miller J."/>
            <person name="Schatz M."/>
            <person name="Pop M."/>
            <person name="Pai G."/>
            <person name="Utterback T."/>
            <person name="Rogers Y.-H."/>
            <person name="Kravitz S."/>
            <person name="Fraser C.M."/>
        </authorList>
    </citation>
    <scope>NUCLEOTIDE SEQUENCE</scope>
    <source>
        <strain evidence="1">Liverpool</strain>
    </source>
</reference>
<proteinExistence type="predicted"/>
<organism evidence="1 2">
    <name type="scientific">Aedes aegypti</name>
    <name type="common">Yellowfever mosquito</name>
    <name type="synonym">Culex aegypti</name>
    <dbReference type="NCBI Taxonomy" id="7159"/>
    <lineage>
        <taxon>Eukaryota</taxon>
        <taxon>Metazoa</taxon>
        <taxon>Ecdysozoa</taxon>
        <taxon>Arthropoda</taxon>
        <taxon>Hexapoda</taxon>
        <taxon>Insecta</taxon>
        <taxon>Pterygota</taxon>
        <taxon>Neoptera</taxon>
        <taxon>Endopterygota</taxon>
        <taxon>Diptera</taxon>
        <taxon>Nematocera</taxon>
        <taxon>Culicoidea</taxon>
        <taxon>Culicidae</taxon>
        <taxon>Culicinae</taxon>
        <taxon>Aedini</taxon>
        <taxon>Aedes</taxon>
        <taxon>Stegomyia</taxon>
    </lineage>
</organism>
<evidence type="ECO:0000313" key="1">
    <source>
        <dbReference type="EMBL" id="EAT40026.1"/>
    </source>
</evidence>
<reference evidence="1" key="3">
    <citation type="submission" date="2012-09" db="EMBL/GenBank/DDBJ databases">
        <authorList>
            <consortium name="VectorBase"/>
        </authorList>
    </citation>
    <scope>NUCLEOTIDE SEQUENCE</scope>
    <source>
        <strain evidence="1">Liverpool</strain>
    </source>
</reference>
<sequence length="86" mass="9560">MAACALRGCMHSAYGSLSRSGGHSICPTTTNRKSDSHQPAAQPQSQMHFRCRFSLLGLHRWANQSRSRQSVPTAVRVKTHLWIGKQ</sequence>